<dbReference type="SUPFAM" id="SSF50978">
    <property type="entry name" value="WD40 repeat-like"/>
    <property type="match status" value="1"/>
</dbReference>
<sequence>MDLLGDLGATDQLTSERAENKLLKQKVKDLTEEVQKLRVENQSLLAEVEMYRADAINGVNFTSFSKTTAAGDGEASGKEDSEEMFISSGDGIYPCDPAVTLPSLHGNSNPLCCALNHNDTVLATGGADRHISLCAWGSALSPAPDAAQTVVKNAARVRCEAPVISIAMSSDAAHSYPLVAAGCMDGTVQLASYDTSSSSSKVAAQALSLDRPIQHTKYVRSVAFAPSSSILASSSADGTVRLTKITSVSSAFSGDYFEKASAETQEIKTLHLSGAVEAMCFLEGGKILCCYVRNTSYLSYFDLEDGCKLTKYSLNGSAPTGGFDDHVSFAVMDLTPSPDGKYIAAATDTSRQIILESSSSRQIRNLYGHKNDGFSQPKLAWSTNGQYILGNTQEDNSICVWDIASSSIVKRLNDKTCNSGGGAHTGQIRDLYSSSTSNTFVTASYDKTVKVWLQGM</sequence>
<dbReference type="PROSITE" id="PS50082">
    <property type="entry name" value="WD_REPEATS_2"/>
    <property type="match status" value="2"/>
</dbReference>
<gene>
    <name evidence="3" type="ORF">DBRI00130_LOCUS23550</name>
</gene>
<keyword evidence="1" id="KW-0853">WD repeat</keyword>
<dbReference type="CDD" id="cd14686">
    <property type="entry name" value="bZIP"/>
    <property type="match status" value="1"/>
</dbReference>
<evidence type="ECO:0000313" key="3">
    <source>
        <dbReference type="EMBL" id="CAE4623666.1"/>
    </source>
</evidence>
<dbReference type="InterPro" id="IPR001680">
    <property type="entry name" value="WD40_rpt"/>
</dbReference>
<name>A0A7S4VWJ4_9STRA</name>
<organism evidence="3">
    <name type="scientific">Ditylum brightwellii</name>
    <dbReference type="NCBI Taxonomy" id="49249"/>
    <lineage>
        <taxon>Eukaryota</taxon>
        <taxon>Sar</taxon>
        <taxon>Stramenopiles</taxon>
        <taxon>Ochrophyta</taxon>
        <taxon>Bacillariophyta</taxon>
        <taxon>Mediophyceae</taxon>
        <taxon>Lithodesmiophycidae</taxon>
        <taxon>Lithodesmiales</taxon>
        <taxon>Lithodesmiaceae</taxon>
        <taxon>Ditylum</taxon>
    </lineage>
</organism>
<feature type="repeat" description="WD" evidence="1">
    <location>
        <begin position="212"/>
        <end position="253"/>
    </location>
</feature>
<dbReference type="AlphaFoldDB" id="A0A7S4VWJ4"/>
<evidence type="ECO:0000256" key="1">
    <source>
        <dbReference type="PROSITE-ProRule" id="PRU00221"/>
    </source>
</evidence>
<dbReference type="PROSITE" id="PS50294">
    <property type="entry name" value="WD_REPEATS_REGION"/>
    <property type="match status" value="1"/>
</dbReference>
<evidence type="ECO:0008006" key="4">
    <source>
        <dbReference type="Google" id="ProtNLM"/>
    </source>
</evidence>
<evidence type="ECO:0000256" key="2">
    <source>
        <dbReference type="SAM" id="Coils"/>
    </source>
</evidence>
<dbReference type="SMART" id="SM00320">
    <property type="entry name" value="WD40"/>
    <property type="match status" value="5"/>
</dbReference>
<dbReference type="InterPro" id="IPR036322">
    <property type="entry name" value="WD40_repeat_dom_sf"/>
</dbReference>
<feature type="coiled-coil region" evidence="2">
    <location>
        <begin position="13"/>
        <end position="54"/>
    </location>
</feature>
<dbReference type="EMBL" id="HBNS01029979">
    <property type="protein sequence ID" value="CAE4623666.1"/>
    <property type="molecule type" value="Transcribed_RNA"/>
</dbReference>
<protein>
    <recommendedName>
        <fullName evidence="4">Anaphase-promoting complex subunit 4 WD40 domain-containing protein</fullName>
    </recommendedName>
</protein>
<keyword evidence="2" id="KW-0175">Coiled coil</keyword>
<proteinExistence type="predicted"/>
<dbReference type="PANTHER" id="PTHR19879">
    <property type="entry name" value="TRANSCRIPTION INITIATION FACTOR TFIID"/>
    <property type="match status" value="1"/>
</dbReference>
<dbReference type="Pfam" id="PF00400">
    <property type="entry name" value="WD40"/>
    <property type="match status" value="5"/>
</dbReference>
<dbReference type="Gene3D" id="2.130.10.10">
    <property type="entry name" value="YVTN repeat-like/Quinoprotein amine dehydrogenase"/>
    <property type="match status" value="2"/>
</dbReference>
<feature type="repeat" description="WD" evidence="1">
    <location>
        <begin position="421"/>
        <end position="452"/>
    </location>
</feature>
<reference evidence="3" key="1">
    <citation type="submission" date="2021-01" db="EMBL/GenBank/DDBJ databases">
        <authorList>
            <person name="Corre E."/>
            <person name="Pelletier E."/>
            <person name="Niang G."/>
            <person name="Scheremetjew M."/>
            <person name="Finn R."/>
            <person name="Kale V."/>
            <person name="Holt S."/>
            <person name="Cochrane G."/>
            <person name="Meng A."/>
            <person name="Brown T."/>
            <person name="Cohen L."/>
        </authorList>
    </citation>
    <scope>NUCLEOTIDE SEQUENCE</scope>
    <source>
        <strain evidence="3">GSO104</strain>
    </source>
</reference>
<dbReference type="PANTHER" id="PTHR19879:SF9">
    <property type="entry name" value="TRANSCRIPTION INITIATION FACTOR TFIID SUBUNIT 5"/>
    <property type="match status" value="1"/>
</dbReference>
<dbReference type="InterPro" id="IPR015943">
    <property type="entry name" value="WD40/YVTN_repeat-like_dom_sf"/>
</dbReference>
<accession>A0A7S4VWJ4</accession>